<dbReference type="InterPro" id="IPR050266">
    <property type="entry name" value="AB_hydrolase_sf"/>
</dbReference>
<dbReference type="InterPro" id="IPR029058">
    <property type="entry name" value="AB_hydrolase_fold"/>
</dbReference>
<dbReference type="GO" id="GO:0047570">
    <property type="term" value="F:3-oxoadipate enol-lactonase activity"/>
    <property type="evidence" value="ECO:0007669"/>
    <property type="project" value="UniProtKB-EC"/>
</dbReference>
<dbReference type="EC" id="3.1.1.24" evidence="2"/>
<accession>A0A075MUZ6</accession>
<dbReference type="Gene3D" id="3.40.50.1820">
    <property type="entry name" value="alpha/beta hydrolase"/>
    <property type="match status" value="1"/>
</dbReference>
<dbReference type="EMBL" id="CP007174">
    <property type="protein sequence ID" value="AIF85481.1"/>
    <property type="molecule type" value="Genomic_DNA"/>
</dbReference>
<keyword evidence="2" id="KW-0012">Acyltransferase</keyword>
<dbReference type="PRINTS" id="PR00111">
    <property type="entry name" value="ABHYDROLASE"/>
</dbReference>
<reference evidence="2 3" key="1">
    <citation type="journal article" date="2014" name="PLoS ONE">
        <title>Genome Sequence of Candidatus Nitrososphaera evergladensis from Group I.1b Enriched from Everglades Soil Reveals Novel Genomic Features of the Ammonia-Oxidizing Archaea.</title>
        <authorList>
            <person name="Zhalnina K.V."/>
            <person name="Dias R."/>
            <person name="Leonard M.T."/>
            <person name="Dorr de Quadros P."/>
            <person name="Camargo F.A."/>
            <person name="Drew J.C."/>
            <person name="Farmerie W.G."/>
            <person name="Daroub S.H."/>
            <person name="Triplett E.W."/>
        </authorList>
    </citation>
    <scope>NUCLEOTIDE SEQUENCE [LARGE SCALE GENOMIC DNA]</scope>
    <source>
        <strain evidence="2 3">SR1</strain>
    </source>
</reference>
<dbReference type="InterPro" id="IPR000639">
    <property type="entry name" value="Epox_hydrolase-like"/>
</dbReference>
<dbReference type="PANTHER" id="PTHR43798">
    <property type="entry name" value="MONOACYLGLYCEROL LIPASE"/>
    <property type="match status" value="1"/>
</dbReference>
<dbReference type="Pfam" id="PF00561">
    <property type="entry name" value="Abhydrolase_1"/>
    <property type="match status" value="1"/>
</dbReference>
<evidence type="ECO:0000313" key="2">
    <source>
        <dbReference type="EMBL" id="AIF85481.1"/>
    </source>
</evidence>
<evidence type="ECO:0000259" key="1">
    <source>
        <dbReference type="Pfam" id="PF00561"/>
    </source>
</evidence>
<keyword evidence="3" id="KW-1185">Reference proteome</keyword>
<evidence type="ECO:0000313" key="3">
    <source>
        <dbReference type="Proteomes" id="UP000028194"/>
    </source>
</evidence>
<protein>
    <submittedName>
        <fullName evidence="2">Putative hydrolase or acyltransferase of alpha/beta superfamily</fullName>
        <ecNumber evidence="2">3.1.1.24</ecNumber>
    </submittedName>
</protein>
<gene>
    <name evidence="2" type="ORF">NTE_03453</name>
</gene>
<keyword evidence="2" id="KW-0808">Transferase</keyword>
<name>A0A075MUZ6_9ARCH</name>
<dbReference type="STRING" id="1459636.NTE_03453"/>
<organism evidence="2 3">
    <name type="scientific">Candidatus Nitrososphaera evergladensis SR1</name>
    <dbReference type="NCBI Taxonomy" id="1459636"/>
    <lineage>
        <taxon>Archaea</taxon>
        <taxon>Nitrososphaerota</taxon>
        <taxon>Nitrososphaeria</taxon>
        <taxon>Nitrososphaerales</taxon>
        <taxon>Nitrososphaeraceae</taxon>
        <taxon>Nitrososphaera</taxon>
    </lineage>
</organism>
<proteinExistence type="predicted"/>
<dbReference type="KEGG" id="nev:NTE_03453"/>
<dbReference type="eggNOG" id="arCOG07416">
    <property type="taxonomic scope" value="Archaea"/>
</dbReference>
<dbReference type="PRINTS" id="PR00412">
    <property type="entry name" value="EPOXHYDRLASE"/>
</dbReference>
<dbReference type="AlphaFoldDB" id="A0A075MUZ6"/>
<dbReference type="InterPro" id="IPR000073">
    <property type="entry name" value="AB_hydrolase_1"/>
</dbReference>
<dbReference type="Proteomes" id="UP000028194">
    <property type="component" value="Chromosome"/>
</dbReference>
<dbReference type="eggNOG" id="arCOG01648">
    <property type="taxonomic scope" value="Archaea"/>
</dbReference>
<dbReference type="SUPFAM" id="SSF53474">
    <property type="entry name" value="alpha/beta-Hydrolases"/>
    <property type="match status" value="1"/>
</dbReference>
<keyword evidence="2" id="KW-0378">Hydrolase</keyword>
<dbReference type="GO" id="GO:0016746">
    <property type="term" value="F:acyltransferase activity"/>
    <property type="evidence" value="ECO:0007669"/>
    <property type="project" value="UniProtKB-KW"/>
</dbReference>
<sequence>MPYLQIAPHSINLYYEDHGHLDSYPLILIHPIGGNVLIWEYEISLLLKNGFRIIAYEIRGHHRTNMGKSNAYAMQDLADDLGALLTHLDIRRCTIIGHSIGGIIGSIYAAQNPEKVDGLVLINSSPKKFQDFDLEKHFKTRAIAITRGIEALAEHKLKSFDEFKDLAKEKRYSDFFKNVFTKTSVGGFVAATVALYSIPEDAARKLRMSGCRVLAIVGSDDSAFIRLSKETKEMMPEMELKVIEGSDHWVIIEKPKEMYDILMGFLGKIIGVSKS</sequence>
<feature type="domain" description="AB hydrolase-1" evidence="1">
    <location>
        <begin position="24"/>
        <end position="255"/>
    </location>
</feature>
<dbReference type="HOGENOM" id="CLU_020336_13_3_2"/>